<name>A0ABD3FBS7_9STRA</name>
<evidence type="ECO:0000256" key="2">
    <source>
        <dbReference type="ARBA" id="ARBA00004613"/>
    </source>
</evidence>
<keyword evidence="5 7" id="KW-0732">Signal</keyword>
<dbReference type="EMBL" id="JBIMZQ010000026">
    <property type="protein sequence ID" value="KAL3663749.1"/>
    <property type="molecule type" value="Genomic_DNA"/>
</dbReference>
<evidence type="ECO:0000256" key="4">
    <source>
        <dbReference type="ARBA" id="ARBA00022525"/>
    </source>
</evidence>
<feature type="domain" description="RxLR effector PexRD54 WY" evidence="8">
    <location>
        <begin position="71"/>
        <end position="108"/>
    </location>
</feature>
<dbReference type="GO" id="GO:0043657">
    <property type="term" value="C:host cell"/>
    <property type="evidence" value="ECO:0007669"/>
    <property type="project" value="UniProtKB-SubCell"/>
</dbReference>
<feature type="signal peptide" evidence="7">
    <location>
        <begin position="1"/>
        <end position="20"/>
    </location>
</feature>
<evidence type="ECO:0000313" key="9">
    <source>
        <dbReference type="EMBL" id="KAL3663749.1"/>
    </source>
</evidence>
<keyword evidence="4" id="KW-0964">Secreted</keyword>
<comment type="subcellular location">
    <subcellularLocation>
        <location evidence="1">Host cell</location>
    </subcellularLocation>
    <subcellularLocation>
        <location evidence="2">Secreted</location>
    </subcellularLocation>
</comment>
<evidence type="ECO:0000256" key="6">
    <source>
        <dbReference type="ARBA" id="ARBA00023026"/>
    </source>
</evidence>
<proteinExistence type="inferred from homology"/>
<evidence type="ECO:0000256" key="3">
    <source>
        <dbReference type="ARBA" id="ARBA00010400"/>
    </source>
</evidence>
<accession>A0ABD3FBS7</accession>
<protein>
    <recommendedName>
        <fullName evidence="8">RxLR effector PexRD54 WY domain-containing protein</fullName>
    </recommendedName>
</protein>
<sequence>MGVSSIVLLAAVVLFVHVEAFSAPTGSSTRFLRTQVDNKDYDEERAGLSVSVMEKAKAALRPNVSPAKLANWLNKGKAVDDVFARLQLNKAGDKILENPQFATWLSYVDDFAKKNPDTETSAISTLTKHFGTEALTTMVQAAKKVDGTEAIATKLEASQMQTWLSSGKSADDVFAILKLDKVDDSLLASPVFDVWNKYRKIFYQENPTKVRSLYFTLTRHYRDRDDALARIIQTAKKNGATRAEAVQLETEQIRGWKASGKTPNDVFSLLNLQNAGDNVLTSSQFAYWNSYLRLFNKEQHERASVFSILMSRYGDRGISRVVEAALKTKSSSTVAKRLQAEQFQRWMASGKSADDVFVMLRLHVDRDGEKLLDSPLLSTFTKFTNTFNKQNPDKQTTVISVLVNHYGDDRIAKILGRVPGLSKLSTDLEMALLRHWLSGKMDPSDVFKTLRLDKAGESLLSRPLFTMFTKFTDFYHAKNPSKVLSTYTIVRAYYGDDQVARMIMRAETKPSSAGAAKRMEAVLFHEWMSSPDDAFRALRLDQPDTLRPGTKLLDDPVFNFWVRFLDDFNEVFPGMTMPRTLWSNTYTSKDIVKLVENAKKNPNTRELGSKLEAEMLREFVFDGKKPEIVAKLLNVKKKSDSNWKLWEKYVQEYNKYHRLDSGTSV</sequence>
<evidence type="ECO:0000256" key="1">
    <source>
        <dbReference type="ARBA" id="ARBA00004340"/>
    </source>
</evidence>
<feature type="domain" description="RxLR effector PexRD54 WY" evidence="8">
    <location>
        <begin position="435"/>
        <end position="466"/>
    </location>
</feature>
<evidence type="ECO:0000256" key="7">
    <source>
        <dbReference type="SAM" id="SignalP"/>
    </source>
</evidence>
<keyword evidence="10" id="KW-1185">Reference proteome</keyword>
<comment type="caution">
    <text evidence="9">The sequence shown here is derived from an EMBL/GenBank/DDBJ whole genome shotgun (WGS) entry which is preliminary data.</text>
</comment>
<evidence type="ECO:0000313" key="10">
    <source>
        <dbReference type="Proteomes" id="UP001632037"/>
    </source>
</evidence>
<dbReference type="InterPro" id="IPR054463">
    <property type="entry name" value="PexRD54_WY"/>
</dbReference>
<feature type="chain" id="PRO_5044888753" description="RxLR effector PexRD54 WY domain-containing protein" evidence="7">
    <location>
        <begin position="21"/>
        <end position="665"/>
    </location>
</feature>
<reference evidence="9 10" key="1">
    <citation type="submission" date="2024-09" db="EMBL/GenBank/DDBJ databases">
        <title>Genome sequencing and assembly of Phytophthora oleae, isolate VK10A, causative agent of rot of olive drupes.</title>
        <authorList>
            <person name="Conti Taguali S."/>
            <person name="Riolo M."/>
            <person name="La Spada F."/>
            <person name="Cacciola S.O."/>
            <person name="Dionisio G."/>
        </authorList>
    </citation>
    <scope>NUCLEOTIDE SEQUENCE [LARGE SCALE GENOMIC DNA]</scope>
    <source>
        <strain evidence="9 10">VK10A</strain>
    </source>
</reference>
<comment type="similarity">
    <text evidence="3">Belongs to the RxLR effector family.</text>
</comment>
<organism evidence="9 10">
    <name type="scientific">Phytophthora oleae</name>
    <dbReference type="NCBI Taxonomy" id="2107226"/>
    <lineage>
        <taxon>Eukaryota</taxon>
        <taxon>Sar</taxon>
        <taxon>Stramenopiles</taxon>
        <taxon>Oomycota</taxon>
        <taxon>Peronosporomycetes</taxon>
        <taxon>Peronosporales</taxon>
        <taxon>Peronosporaceae</taxon>
        <taxon>Phytophthora</taxon>
    </lineage>
</organism>
<evidence type="ECO:0000259" key="8">
    <source>
        <dbReference type="Pfam" id="PF22748"/>
    </source>
</evidence>
<dbReference type="GO" id="GO:0005576">
    <property type="term" value="C:extracellular region"/>
    <property type="evidence" value="ECO:0007669"/>
    <property type="project" value="UniProtKB-SubCell"/>
</dbReference>
<evidence type="ECO:0000256" key="5">
    <source>
        <dbReference type="ARBA" id="ARBA00022729"/>
    </source>
</evidence>
<dbReference type="AlphaFoldDB" id="A0ABD3FBS7"/>
<dbReference type="Pfam" id="PF22748">
    <property type="entry name" value="PexRD54_WY"/>
    <property type="match status" value="2"/>
</dbReference>
<keyword evidence="6" id="KW-0843">Virulence</keyword>
<dbReference type="Proteomes" id="UP001632037">
    <property type="component" value="Unassembled WGS sequence"/>
</dbReference>
<gene>
    <name evidence="9" type="ORF">V7S43_011164</name>
</gene>